<proteinExistence type="predicted"/>
<gene>
    <name evidence="2" type="ORF">R3W88_014628</name>
</gene>
<evidence type="ECO:0000256" key="1">
    <source>
        <dbReference type="SAM" id="SignalP"/>
    </source>
</evidence>
<dbReference type="AlphaFoldDB" id="A0AAV9KS84"/>
<dbReference type="Gene3D" id="2.40.50.140">
    <property type="entry name" value="Nucleic acid-binding proteins"/>
    <property type="match status" value="1"/>
</dbReference>
<organism evidence="2 3">
    <name type="scientific">Solanum pinnatisectum</name>
    <name type="common">tansyleaf nightshade</name>
    <dbReference type="NCBI Taxonomy" id="50273"/>
    <lineage>
        <taxon>Eukaryota</taxon>
        <taxon>Viridiplantae</taxon>
        <taxon>Streptophyta</taxon>
        <taxon>Embryophyta</taxon>
        <taxon>Tracheophyta</taxon>
        <taxon>Spermatophyta</taxon>
        <taxon>Magnoliopsida</taxon>
        <taxon>eudicotyledons</taxon>
        <taxon>Gunneridae</taxon>
        <taxon>Pentapetalae</taxon>
        <taxon>asterids</taxon>
        <taxon>lamiids</taxon>
        <taxon>Solanales</taxon>
        <taxon>Solanaceae</taxon>
        <taxon>Solanoideae</taxon>
        <taxon>Solaneae</taxon>
        <taxon>Solanum</taxon>
    </lineage>
</organism>
<keyword evidence="1" id="KW-0732">Signal</keyword>
<reference evidence="2 3" key="1">
    <citation type="submission" date="2023-10" db="EMBL/GenBank/DDBJ databases">
        <title>Genome-Wide Identification Analysis in wild type Solanum Pinnatisectum Reveals Some Genes Defensing Phytophthora Infestans.</title>
        <authorList>
            <person name="Sun C."/>
        </authorList>
    </citation>
    <scope>NUCLEOTIDE SEQUENCE [LARGE SCALE GENOMIC DNA]</scope>
    <source>
        <strain evidence="2">LQN</strain>
        <tissue evidence="2">Leaf</tissue>
    </source>
</reference>
<evidence type="ECO:0000313" key="3">
    <source>
        <dbReference type="Proteomes" id="UP001311915"/>
    </source>
</evidence>
<accession>A0AAV9KS84</accession>
<feature type="signal peptide" evidence="1">
    <location>
        <begin position="1"/>
        <end position="24"/>
    </location>
</feature>
<evidence type="ECO:0000313" key="2">
    <source>
        <dbReference type="EMBL" id="KAK4716290.1"/>
    </source>
</evidence>
<comment type="caution">
    <text evidence="2">The sequence shown here is derived from an EMBL/GenBank/DDBJ whole genome shotgun (WGS) entry which is preliminary data.</text>
</comment>
<name>A0AAV9KS84_9SOLN</name>
<feature type="chain" id="PRO_5043855191" evidence="1">
    <location>
        <begin position="25"/>
        <end position="178"/>
    </location>
</feature>
<keyword evidence="3" id="KW-1185">Reference proteome</keyword>
<protein>
    <submittedName>
        <fullName evidence="2">Uncharacterized protein</fullName>
    </submittedName>
</protein>
<dbReference type="EMBL" id="JAWPEI010000009">
    <property type="protein sequence ID" value="KAK4716290.1"/>
    <property type="molecule type" value="Genomic_DNA"/>
</dbReference>
<sequence>MICLYNKLSWVIIFFTILASNASSSSTKVLKLMSPNLKCKHHYYKLKVMIGTKIQATLFNKHIDTWKDFLKPNKSFYIAKGHLDLVNPNYYSVHKEVELAFTNNIIIKVTNIEISTHRFFVGLVSLDHVDKLPNGAILDLICVLVSVNPLIEKEYKKRREIVVTNEQYVLKMHKLPSI</sequence>
<dbReference type="InterPro" id="IPR012340">
    <property type="entry name" value="NA-bd_OB-fold"/>
</dbReference>
<dbReference type="Proteomes" id="UP001311915">
    <property type="component" value="Unassembled WGS sequence"/>
</dbReference>